<feature type="compositionally biased region" description="Low complexity" evidence="12">
    <location>
        <begin position="697"/>
        <end position="706"/>
    </location>
</feature>
<dbReference type="GO" id="GO:0005634">
    <property type="term" value="C:nucleus"/>
    <property type="evidence" value="ECO:0007669"/>
    <property type="project" value="UniProtKB-SubCell"/>
</dbReference>
<dbReference type="Proteomes" id="UP000807716">
    <property type="component" value="Unassembled WGS sequence"/>
</dbReference>
<dbReference type="GO" id="GO:0031262">
    <property type="term" value="C:Ndc80 complex"/>
    <property type="evidence" value="ECO:0007669"/>
    <property type="project" value="UniProtKB-UniRule"/>
</dbReference>
<dbReference type="EMBL" id="JAAAJB010000166">
    <property type="protein sequence ID" value="KAG0263230.1"/>
    <property type="molecule type" value="Genomic_DNA"/>
</dbReference>
<evidence type="ECO:0000256" key="6">
    <source>
        <dbReference type="ARBA" id="ARBA00023054"/>
    </source>
</evidence>
<feature type="region of interest" description="Disordered" evidence="12">
    <location>
        <begin position="681"/>
        <end position="722"/>
    </location>
</feature>
<keyword evidence="5 10" id="KW-0995">Kinetochore</keyword>
<evidence type="ECO:0000313" key="15">
    <source>
        <dbReference type="Proteomes" id="UP000807716"/>
    </source>
</evidence>
<gene>
    <name evidence="14" type="primary">NDC80</name>
    <name evidence="14" type="ORF">DFQ27_001872</name>
</gene>
<evidence type="ECO:0000313" key="14">
    <source>
        <dbReference type="EMBL" id="KAG0263230.1"/>
    </source>
</evidence>
<dbReference type="GO" id="GO:0051315">
    <property type="term" value="P:attachment of mitotic spindle microtubules to kinetochore"/>
    <property type="evidence" value="ECO:0007669"/>
    <property type="project" value="UniProtKB-UniRule"/>
</dbReference>
<keyword evidence="6 11" id="KW-0175">Coiled coil</keyword>
<keyword evidence="7 10" id="KW-0539">Nucleus</keyword>
<protein>
    <recommendedName>
        <fullName evidence="10">Kinetochore protein NDC80</fullName>
    </recommendedName>
</protein>
<comment type="subcellular location">
    <subcellularLocation>
        <location evidence="10">Chromosome</location>
        <location evidence="10">Centromere</location>
        <location evidence="10">Kinetochore</location>
    </subcellularLocation>
    <subcellularLocation>
        <location evidence="10">Nucleus</location>
    </subcellularLocation>
</comment>
<evidence type="ECO:0000256" key="2">
    <source>
        <dbReference type="ARBA" id="ARBA00022454"/>
    </source>
</evidence>
<dbReference type="Gene3D" id="1.10.418.30">
    <property type="entry name" value="Ncd80 complex, Ncd80 subunit"/>
    <property type="match status" value="1"/>
</dbReference>
<feature type="coiled-coil region" evidence="11">
    <location>
        <begin position="530"/>
        <end position="649"/>
    </location>
</feature>
<dbReference type="PANTHER" id="PTHR10643:SF2">
    <property type="entry name" value="KINETOCHORE PROTEIN NDC80 HOMOLOG"/>
    <property type="match status" value="1"/>
</dbReference>
<evidence type="ECO:0000256" key="1">
    <source>
        <dbReference type="ARBA" id="ARBA00007050"/>
    </source>
</evidence>
<keyword evidence="8 10" id="KW-0131">Cell cycle</keyword>
<keyword evidence="3 10" id="KW-0132">Cell division</keyword>
<feature type="coiled-coil region" evidence="11">
    <location>
        <begin position="380"/>
        <end position="466"/>
    </location>
</feature>
<evidence type="ECO:0000256" key="11">
    <source>
        <dbReference type="SAM" id="Coils"/>
    </source>
</evidence>
<feature type="compositionally biased region" description="Low complexity" evidence="12">
    <location>
        <begin position="44"/>
        <end position="61"/>
    </location>
</feature>
<evidence type="ECO:0000256" key="8">
    <source>
        <dbReference type="ARBA" id="ARBA00023306"/>
    </source>
</evidence>
<feature type="compositionally biased region" description="Gly residues" evidence="12">
    <location>
        <begin position="32"/>
        <end position="43"/>
    </location>
</feature>
<evidence type="ECO:0000256" key="3">
    <source>
        <dbReference type="ARBA" id="ARBA00022618"/>
    </source>
</evidence>
<comment type="subunit">
    <text evidence="10">Component of the NDC80 complex.</text>
</comment>
<dbReference type="InterPro" id="IPR055260">
    <property type="entry name" value="Ndc80_CH"/>
</dbReference>
<feature type="region of interest" description="Disordered" evidence="12">
    <location>
        <begin position="1"/>
        <end position="125"/>
    </location>
</feature>
<proteinExistence type="inferred from homology"/>
<dbReference type="Pfam" id="PF03801">
    <property type="entry name" value="Ndc80_HEC"/>
    <property type="match status" value="1"/>
</dbReference>
<dbReference type="AlphaFoldDB" id="A0A9P6QD13"/>
<dbReference type="GO" id="GO:0051301">
    <property type="term" value="P:cell division"/>
    <property type="evidence" value="ECO:0007669"/>
    <property type="project" value="UniProtKB-UniRule"/>
</dbReference>
<evidence type="ECO:0000256" key="9">
    <source>
        <dbReference type="ARBA" id="ARBA00023328"/>
    </source>
</evidence>
<evidence type="ECO:0000256" key="5">
    <source>
        <dbReference type="ARBA" id="ARBA00022838"/>
    </source>
</evidence>
<dbReference type="InterPro" id="IPR005550">
    <property type="entry name" value="Kinetochore_Ndc80"/>
</dbReference>
<sequence length="722" mass="81609">MASGGAPGSATSSHSGGGGTMMPPPPSSSQSGGSGGGGPGTGAGISSARWSMSSSMRQSIGIGHPRSSLINAGARPSPMQPLTVDEYGLGGGGNNTRPGDMGPPMGSSRMSHAPRPSSYGTPYGVSSLMRATNVRDPRDIRSKEFQRQLIPQLTQFLTQSGYPHPVSTKTFMNPSTREIQEIFRFMYYRLEPRYEFLRGFEDEVPELLKTMKYPVPETIAKRSLSAVGAPHSWPNILALLGWMMDVILVFEKYKEDIELQALENHQNRDRDVDPRMDMILVTPEKALYFYLTQTYRMWMVHDIREDAEIEAGLAKSFQRRQDYAENEADKWKQMAAGAREELDKIQGESAPLTVLEQDSALLTNEIQTFKRAIDFTEPRIQAAQQDNERVQEDVALKEQELADLDRAKNELRAILQSQKTSRTELEAQLDQQRKLQHRYETEQERIQTVKRELQGVEQQVTQGERRAETMVKEYNTRATRVGAAAANTAAAQGGAGVQQSLSSSYLSIPLEMRLDLEEGTSEREMYSVDLEQVKKALLDLRRQLSDQSHQIQLEIMQSQSKLDQLQETIDDQTSELEVKKARSETLARQYQEEREASRQEIASRQQFIETRASLVREMVPEAKQNRVRAEAMERECEQVEHALTTSRDENRKKMEETMRRLTKFRLEVEQQASILGNMAAAQLAQAQEDERVQYARQQQQQQQHQSQPHEPTRRPGGRTSVI</sequence>
<evidence type="ECO:0000256" key="10">
    <source>
        <dbReference type="RuleBase" id="RU368072"/>
    </source>
</evidence>
<evidence type="ECO:0000256" key="4">
    <source>
        <dbReference type="ARBA" id="ARBA00022776"/>
    </source>
</evidence>
<keyword evidence="2 10" id="KW-0158">Chromosome</keyword>
<evidence type="ECO:0000256" key="12">
    <source>
        <dbReference type="SAM" id="MobiDB-lite"/>
    </source>
</evidence>
<comment type="function">
    <text evidence="10">Acts as a component of the essential kinetochore-associated NDC80 complex, which is required for chromosome segregation and spindle checkpoint activity.</text>
</comment>
<keyword evidence="15" id="KW-1185">Reference proteome</keyword>
<comment type="similarity">
    <text evidence="1 10">Belongs to the NDC80/HEC1 family.</text>
</comment>
<accession>A0A9P6QD13</accession>
<feature type="compositionally biased region" description="Low complexity" evidence="12">
    <location>
        <begin position="1"/>
        <end position="14"/>
    </location>
</feature>
<keyword evidence="4 10" id="KW-0498">Mitosis</keyword>
<dbReference type="OrthoDB" id="7459479at2759"/>
<dbReference type="InterPro" id="IPR038273">
    <property type="entry name" value="Ndc80_sf"/>
</dbReference>
<keyword evidence="9 10" id="KW-0137">Centromere</keyword>
<organism evidence="14 15">
    <name type="scientific">Actinomortierella ambigua</name>
    <dbReference type="NCBI Taxonomy" id="1343610"/>
    <lineage>
        <taxon>Eukaryota</taxon>
        <taxon>Fungi</taxon>
        <taxon>Fungi incertae sedis</taxon>
        <taxon>Mucoromycota</taxon>
        <taxon>Mortierellomycotina</taxon>
        <taxon>Mortierellomycetes</taxon>
        <taxon>Mortierellales</taxon>
        <taxon>Mortierellaceae</taxon>
        <taxon>Actinomortierella</taxon>
    </lineage>
</organism>
<dbReference type="PANTHER" id="PTHR10643">
    <property type="entry name" value="KINETOCHORE PROTEIN NDC80"/>
    <property type="match status" value="1"/>
</dbReference>
<reference evidence="14" key="1">
    <citation type="journal article" date="2020" name="Fungal Divers.">
        <title>Resolving the Mortierellaceae phylogeny through synthesis of multi-gene phylogenetics and phylogenomics.</title>
        <authorList>
            <person name="Vandepol N."/>
            <person name="Liber J."/>
            <person name="Desiro A."/>
            <person name="Na H."/>
            <person name="Kennedy M."/>
            <person name="Barry K."/>
            <person name="Grigoriev I.V."/>
            <person name="Miller A.N."/>
            <person name="O'Donnell K."/>
            <person name="Stajich J.E."/>
            <person name="Bonito G."/>
        </authorList>
    </citation>
    <scope>NUCLEOTIDE SEQUENCE</scope>
    <source>
        <strain evidence="14">BC1065</strain>
    </source>
</reference>
<feature type="domain" description="Kinetochore protein Ndc80 CH" evidence="13">
    <location>
        <begin position="129"/>
        <end position="252"/>
    </location>
</feature>
<comment type="caution">
    <text evidence="14">The sequence shown here is derived from an EMBL/GenBank/DDBJ whole genome shotgun (WGS) entry which is preliminary data.</text>
</comment>
<evidence type="ECO:0000259" key="13">
    <source>
        <dbReference type="Pfam" id="PF03801"/>
    </source>
</evidence>
<name>A0A9P6QD13_9FUNG</name>
<evidence type="ECO:0000256" key="7">
    <source>
        <dbReference type="ARBA" id="ARBA00023242"/>
    </source>
</evidence>